<feature type="transmembrane region" description="Helical" evidence="8">
    <location>
        <begin position="480"/>
        <end position="500"/>
    </location>
</feature>
<feature type="transmembrane region" description="Helical" evidence="8">
    <location>
        <begin position="302"/>
        <end position="326"/>
    </location>
</feature>
<accession>A0A427XDV0</accession>
<evidence type="ECO:0000256" key="4">
    <source>
        <dbReference type="ARBA" id="ARBA00022692"/>
    </source>
</evidence>
<proteinExistence type="inferred from homology"/>
<comment type="caution">
    <text evidence="9">The sequence shown here is derived from an EMBL/GenBank/DDBJ whole genome shotgun (WGS) entry which is preliminary data.</text>
</comment>
<feature type="transmembrane region" description="Helical" evidence="8">
    <location>
        <begin position="346"/>
        <end position="368"/>
    </location>
</feature>
<keyword evidence="7 8" id="KW-0472">Membrane</keyword>
<keyword evidence="5 8" id="KW-1133">Transmembrane helix</keyword>
<evidence type="ECO:0008006" key="11">
    <source>
        <dbReference type="Google" id="ProtNLM"/>
    </source>
</evidence>
<dbReference type="RefSeq" id="XP_028472238.1">
    <property type="nucleotide sequence ID" value="XM_028619369.1"/>
</dbReference>
<keyword evidence="10" id="KW-1185">Reference proteome</keyword>
<evidence type="ECO:0000256" key="1">
    <source>
        <dbReference type="ARBA" id="ARBA00004127"/>
    </source>
</evidence>
<evidence type="ECO:0000313" key="9">
    <source>
        <dbReference type="EMBL" id="RSH77091.1"/>
    </source>
</evidence>
<gene>
    <name evidence="9" type="ORF">EHS24_003720</name>
</gene>
<feature type="transmembrane region" description="Helical" evidence="8">
    <location>
        <begin position="388"/>
        <end position="407"/>
    </location>
</feature>
<evidence type="ECO:0000313" key="10">
    <source>
        <dbReference type="Proteomes" id="UP000279236"/>
    </source>
</evidence>
<dbReference type="GeneID" id="39588263"/>
<protein>
    <recommendedName>
        <fullName evidence="11">Major facilitator superfamily (MFS) profile domain-containing protein</fullName>
    </recommendedName>
</protein>
<evidence type="ECO:0000256" key="6">
    <source>
        <dbReference type="ARBA" id="ARBA00023065"/>
    </source>
</evidence>
<dbReference type="GO" id="GO:0022857">
    <property type="term" value="F:transmembrane transporter activity"/>
    <property type="evidence" value="ECO:0007669"/>
    <property type="project" value="TreeGrafter"/>
</dbReference>
<keyword evidence="3" id="KW-0813">Transport</keyword>
<keyword evidence="6" id="KW-0406">Ion transport</keyword>
<feature type="transmembrane region" description="Helical" evidence="8">
    <location>
        <begin position="276"/>
        <end position="296"/>
    </location>
</feature>
<feature type="transmembrane region" description="Helical" evidence="8">
    <location>
        <begin position="89"/>
        <end position="113"/>
    </location>
</feature>
<keyword evidence="4 8" id="KW-0812">Transmembrane</keyword>
<name>A0A427XDV0_9TREE</name>
<feature type="transmembrane region" description="Helical" evidence="8">
    <location>
        <begin position="190"/>
        <end position="212"/>
    </location>
</feature>
<dbReference type="OrthoDB" id="2241241at2759"/>
<dbReference type="AlphaFoldDB" id="A0A427XDV0"/>
<dbReference type="GO" id="GO:0005886">
    <property type="term" value="C:plasma membrane"/>
    <property type="evidence" value="ECO:0007669"/>
    <property type="project" value="TreeGrafter"/>
</dbReference>
<dbReference type="InterPro" id="IPR036259">
    <property type="entry name" value="MFS_trans_sf"/>
</dbReference>
<dbReference type="GO" id="GO:0006811">
    <property type="term" value="P:monoatomic ion transport"/>
    <property type="evidence" value="ECO:0007669"/>
    <property type="project" value="UniProtKB-KW"/>
</dbReference>
<comment type="subcellular location">
    <subcellularLocation>
        <location evidence="1">Endomembrane system</location>
        <topology evidence="1">Multi-pass membrane protein</topology>
    </subcellularLocation>
</comment>
<sequence length="602" mass="65585">MSVAAPQVFADQQVSGDHEQNTANLEEKGIAPSNSDFFPDADDKSPGVLRVEAIAKTFTSWHKVILFFSLFLVAYAYGLDGTLRNTFQVYALAAFGASAQTSTVTVVRSIVAACVQPVYAKVSDYFGRISILVICIFFYSLGIIVQATANNVGAFSGGGLLNQIGYTGVQLLVEVIIADTSSLRNRLFCSYIPAAPFLINAWISGNVANAALTSAVSWQWGIGMWAILFPVITLPLACIFWYAQVRAKRQGNFEGLPELKLASVSLWNDFFWKVDAIGLFFLAATLALILIPFTLAGGTKSLWATAHVITPLVIGVVVALPLFVVWELRFARHPLFPKRLLKERQIFCALAMAALLNTSWYCQGDYLYYTLVIAFNRDIISATRVTMVYSFVSVVIGFTLSIIVRYVRRLKSFIVAGAVLIIVAFGILIRYRGGYSTSDFAGLVAGEVILGIAGGLLPYPTQVLIQAAVKHERTALVTSLFYCAYNVGSALGNTIAGGIWTNTMPGHILNNLNKRGIANATVLAGEAYADPFTFIVSYPPGTAERDALNDSYREVQRYLCITGICIAVLLLAFSLGLKDTRLGDKQSDDNAEEDSIKEEEKN</sequence>
<dbReference type="Gene3D" id="1.20.1250.20">
    <property type="entry name" value="MFS general substrate transporter like domains"/>
    <property type="match status" value="2"/>
</dbReference>
<organism evidence="9 10">
    <name type="scientific">Apiotrichum porosum</name>
    <dbReference type="NCBI Taxonomy" id="105984"/>
    <lineage>
        <taxon>Eukaryota</taxon>
        <taxon>Fungi</taxon>
        <taxon>Dikarya</taxon>
        <taxon>Basidiomycota</taxon>
        <taxon>Agaricomycotina</taxon>
        <taxon>Tremellomycetes</taxon>
        <taxon>Trichosporonales</taxon>
        <taxon>Trichosporonaceae</taxon>
        <taxon>Apiotrichum</taxon>
    </lineage>
</organism>
<comment type="similarity">
    <text evidence="2">Belongs to the major facilitator superfamily.</text>
</comment>
<feature type="transmembrane region" description="Helical" evidence="8">
    <location>
        <begin position="160"/>
        <end position="178"/>
    </location>
</feature>
<evidence type="ECO:0000256" key="7">
    <source>
        <dbReference type="ARBA" id="ARBA00023136"/>
    </source>
</evidence>
<feature type="transmembrane region" description="Helical" evidence="8">
    <location>
        <begin position="125"/>
        <end position="148"/>
    </location>
</feature>
<dbReference type="Proteomes" id="UP000279236">
    <property type="component" value="Unassembled WGS sequence"/>
</dbReference>
<dbReference type="PANTHER" id="PTHR23501">
    <property type="entry name" value="MAJOR FACILITATOR SUPERFAMILY"/>
    <property type="match status" value="1"/>
</dbReference>
<dbReference type="FunFam" id="1.20.1250.20:FF:000197">
    <property type="entry name" value="Siderophore iron transporter 1"/>
    <property type="match status" value="1"/>
</dbReference>
<dbReference type="PANTHER" id="PTHR23501:SF92">
    <property type="entry name" value="GLUTATHIONE EXCHANGER 1-RELATED"/>
    <property type="match status" value="1"/>
</dbReference>
<evidence type="ECO:0000256" key="2">
    <source>
        <dbReference type="ARBA" id="ARBA00008335"/>
    </source>
</evidence>
<feature type="transmembrane region" description="Helical" evidence="8">
    <location>
        <begin position="440"/>
        <end position="459"/>
    </location>
</feature>
<reference evidence="9 10" key="1">
    <citation type="submission" date="2018-11" db="EMBL/GenBank/DDBJ databases">
        <title>Genome sequence of Apiotrichum porosum DSM 27194.</title>
        <authorList>
            <person name="Aliyu H."/>
            <person name="Gorte O."/>
            <person name="Ochsenreither K."/>
        </authorList>
    </citation>
    <scope>NUCLEOTIDE SEQUENCE [LARGE SCALE GENOMIC DNA]</scope>
    <source>
        <strain evidence="9 10">DSM 27194</strain>
    </source>
</reference>
<dbReference type="GO" id="GO:0012505">
    <property type="term" value="C:endomembrane system"/>
    <property type="evidence" value="ECO:0007669"/>
    <property type="project" value="UniProtKB-SubCell"/>
</dbReference>
<feature type="transmembrane region" description="Helical" evidence="8">
    <location>
        <begin position="60"/>
        <end position="77"/>
    </location>
</feature>
<evidence type="ECO:0000256" key="3">
    <source>
        <dbReference type="ARBA" id="ARBA00022448"/>
    </source>
</evidence>
<dbReference type="EMBL" id="RSCE01000018">
    <property type="protein sequence ID" value="RSH77091.1"/>
    <property type="molecule type" value="Genomic_DNA"/>
</dbReference>
<feature type="transmembrane region" description="Helical" evidence="8">
    <location>
        <begin position="218"/>
        <end position="243"/>
    </location>
</feature>
<feature type="transmembrane region" description="Helical" evidence="8">
    <location>
        <begin position="555"/>
        <end position="577"/>
    </location>
</feature>
<feature type="transmembrane region" description="Helical" evidence="8">
    <location>
        <begin position="414"/>
        <end position="434"/>
    </location>
</feature>
<evidence type="ECO:0000256" key="5">
    <source>
        <dbReference type="ARBA" id="ARBA00022989"/>
    </source>
</evidence>
<evidence type="ECO:0000256" key="8">
    <source>
        <dbReference type="SAM" id="Phobius"/>
    </source>
</evidence>
<dbReference type="SUPFAM" id="SSF103473">
    <property type="entry name" value="MFS general substrate transporter"/>
    <property type="match status" value="1"/>
</dbReference>